<dbReference type="PROSITE" id="PS00843">
    <property type="entry name" value="DALA_DALA_LIGASE_1"/>
    <property type="match status" value="1"/>
</dbReference>
<evidence type="ECO:0000256" key="5">
    <source>
        <dbReference type="ARBA" id="ARBA00022741"/>
    </source>
</evidence>
<dbReference type="SUPFAM" id="SSF56059">
    <property type="entry name" value="Glutathione synthetase ATP-binding domain-like"/>
    <property type="match status" value="1"/>
</dbReference>
<evidence type="ECO:0000256" key="7">
    <source>
        <dbReference type="ARBA" id="ARBA00022960"/>
    </source>
</evidence>
<dbReference type="Proteomes" id="UP000177177">
    <property type="component" value="Unassembled WGS sequence"/>
</dbReference>
<keyword evidence="7 10" id="KW-0133">Cell shape</keyword>
<dbReference type="InterPro" id="IPR013815">
    <property type="entry name" value="ATP_grasp_subdomain_1"/>
</dbReference>
<evidence type="ECO:0000256" key="1">
    <source>
        <dbReference type="ARBA" id="ARBA00004496"/>
    </source>
</evidence>
<comment type="similarity">
    <text evidence="2 10">Belongs to the D-alanine--D-alanine ligase family.</text>
</comment>
<evidence type="ECO:0000256" key="11">
    <source>
        <dbReference type="PIRSR" id="PIRSR039102-1"/>
    </source>
</evidence>
<proteinExistence type="inferred from homology"/>
<organism evidence="15 16">
    <name type="scientific">Candidatus Sungbacteria bacterium RIFCSPHIGHO2_02_FULL_53_17</name>
    <dbReference type="NCBI Taxonomy" id="1802275"/>
    <lineage>
        <taxon>Bacteria</taxon>
        <taxon>Candidatus Sungiibacteriota</taxon>
    </lineage>
</organism>
<dbReference type="PROSITE" id="PS00844">
    <property type="entry name" value="DALA_DALA_LIGASE_2"/>
    <property type="match status" value="1"/>
</dbReference>
<dbReference type="InterPro" id="IPR000291">
    <property type="entry name" value="D-Ala_lig_Van_CS"/>
</dbReference>
<reference evidence="15 16" key="1">
    <citation type="journal article" date="2016" name="Nat. Commun.">
        <title>Thousands of microbial genomes shed light on interconnected biogeochemical processes in an aquifer system.</title>
        <authorList>
            <person name="Anantharaman K."/>
            <person name="Brown C.T."/>
            <person name="Hug L.A."/>
            <person name="Sharon I."/>
            <person name="Castelle C.J."/>
            <person name="Probst A.J."/>
            <person name="Thomas B.C."/>
            <person name="Singh A."/>
            <person name="Wilkins M.J."/>
            <person name="Karaoz U."/>
            <person name="Brodie E.L."/>
            <person name="Williams K.H."/>
            <person name="Hubbard S.S."/>
            <person name="Banfield J.F."/>
        </authorList>
    </citation>
    <scope>NUCLEOTIDE SEQUENCE [LARGE SCALE GENOMIC DNA]</scope>
</reference>
<comment type="subcellular location">
    <subcellularLocation>
        <location evidence="1 10">Cytoplasm</location>
    </subcellularLocation>
</comment>
<dbReference type="NCBIfam" id="NF002528">
    <property type="entry name" value="PRK01966.1-4"/>
    <property type="match status" value="1"/>
</dbReference>
<protein>
    <recommendedName>
        <fullName evidence="10">D-alanine--D-alanine ligase</fullName>
        <ecNumber evidence="10">6.3.2.4</ecNumber>
    </recommendedName>
    <alternativeName>
        <fullName evidence="10">D-Ala-D-Ala ligase</fullName>
    </alternativeName>
    <alternativeName>
        <fullName evidence="10">D-alanylalanine synthetase</fullName>
    </alternativeName>
</protein>
<sequence>MAKRKIKVMVLMGGPSAEHEVSLAGGREVLTHLDAKKYLVEPVTISKKGEWLISEVSPPKMLGTGDHGRALARRNATVAGITADVVFIALHGKYGEDGTVQGLLDALGVPYTGSGVRASALGMDKPRTLSIFRDAGLLVPDFQVAVKSDFASGAEKIFRSAVKRFGLPLVVKPADHGSSIGVTIVRKKSELPRAAAEALRHSNEIMFQKYVRGREITCGVLEQAHGVLLSLPPIEIVPRKGDFYDYASKYADGGSDHLIPPPGLSAKKIKELQDAAAKAHRLIGCRGMSRTDFILDAKGRAYVLEINTIPGMTPTSLLPQAAAALGISFSRLLDMLIASAFKKS</sequence>
<keyword evidence="3 10" id="KW-0963">Cytoplasm</keyword>
<keyword evidence="9 10" id="KW-0961">Cell wall biogenesis/degradation</keyword>
<dbReference type="PIRSF" id="PIRSF039102">
    <property type="entry name" value="Ddl/VanB"/>
    <property type="match status" value="1"/>
</dbReference>
<dbReference type="AlphaFoldDB" id="A0A1G2KW20"/>
<evidence type="ECO:0000313" key="15">
    <source>
        <dbReference type="EMBL" id="OHA03603.1"/>
    </source>
</evidence>
<dbReference type="GO" id="GO:0008360">
    <property type="term" value="P:regulation of cell shape"/>
    <property type="evidence" value="ECO:0007669"/>
    <property type="project" value="UniProtKB-KW"/>
</dbReference>
<comment type="catalytic activity">
    <reaction evidence="10">
        <text>2 D-alanine + ATP = D-alanyl-D-alanine + ADP + phosphate + H(+)</text>
        <dbReference type="Rhea" id="RHEA:11224"/>
        <dbReference type="ChEBI" id="CHEBI:15378"/>
        <dbReference type="ChEBI" id="CHEBI:30616"/>
        <dbReference type="ChEBI" id="CHEBI:43474"/>
        <dbReference type="ChEBI" id="CHEBI:57416"/>
        <dbReference type="ChEBI" id="CHEBI:57822"/>
        <dbReference type="ChEBI" id="CHEBI:456216"/>
        <dbReference type="EC" id="6.3.2.4"/>
    </reaction>
</comment>
<keyword evidence="12" id="KW-0460">Magnesium</keyword>
<evidence type="ECO:0000256" key="3">
    <source>
        <dbReference type="ARBA" id="ARBA00022490"/>
    </source>
</evidence>
<feature type="binding site" evidence="12">
    <location>
        <position position="307"/>
    </location>
    <ligand>
        <name>Mg(2+)</name>
        <dbReference type="ChEBI" id="CHEBI:18420"/>
        <label>2</label>
    </ligand>
</feature>
<dbReference type="PANTHER" id="PTHR23132:SF23">
    <property type="entry name" value="D-ALANINE--D-ALANINE LIGASE B"/>
    <property type="match status" value="1"/>
</dbReference>
<keyword evidence="8 10" id="KW-0573">Peptidoglycan synthesis</keyword>
<dbReference type="EC" id="6.3.2.4" evidence="10"/>
<dbReference type="GO" id="GO:0046872">
    <property type="term" value="F:metal ion binding"/>
    <property type="evidence" value="ECO:0007669"/>
    <property type="project" value="UniProtKB-KW"/>
</dbReference>
<dbReference type="InterPro" id="IPR011095">
    <property type="entry name" value="Dala_Dala_lig_C"/>
</dbReference>
<feature type="active site" evidence="11">
    <location>
        <position position="316"/>
    </location>
</feature>
<dbReference type="InterPro" id="IPR011761">
    <property type="entry name" value="ATP-grasp"/>
</dbReference>
<dbReference type="PROSITE" id="PS50975">
    <property type="entry name" value="ATP_GRASP"/>
    <property type="match status" value="1"/>
</dbReference>
<dbReference type="NCBIfam" id="TIGR01205">
    <property type="entry name" value="D_ala_D_alaTIGR"/>
    <property type="match status" value="1"/>
</dbReference>
<comment type="cofactor">
    <cofactor evidence="12">
        <name>Mg(2+)</name>
        <dbReference type="ChEBI" id="CHEBI:18420"/>
    </cofactor>
    <cofactor evidence="12">
        <name>Mn(2+)</name>
        <dbReference type="ChEBI" id="CHEBI:29035"/>
    </cofactor>
    <text evidence="12">Binds 2 magnesium or manganese ions per subunit.</text>
</comment>
<name>A0A1G2KW20_9BACT</name>
<evidence type="ECO:0000256" key="2">
    <source>
        <dbReference type="ARBA" id="ARBA00010871"/>
    </source>
</evidence>
<dbReference type="PANTHER" id="PTHR23132">
    <property type="entry name" value="D-ALANINE--D-ALANINE LIGASE"/>
    <property type="match status" value="1"/>
</dbReference>
<gene>
    <name evidence="10" type="primary">ddl</name>
    <name evidence="15" type="ORF">A3C92_01280</name>
</gene>
<evidence type="ECO:0000256" key="6">
    <source>
        <dbReference type="ARBA" id="ARBA00022840"/>
    </source>
</evidence>
<keyword evidence="12" id="KW-0479">Metal-binding</keyword>
<dbReference type="GO" id="GO:0005737">
    <property type="term" value="C:cytoplasm"/>
    <property type="evidence" value="ECO:0007669"/>
    <property type="project" value="UniProtKB-SubCell"/>
</dbReference>
<dbReference type="Pfam" id="PF07478">
    <property type="entry name" value="Dala_Dala_lig_C"/>
    <property type="match status" value="1"/>
</dbReference>
<dbReference type="InterPro" id="IPR011127">
    <property type="entry name" value="Dala_Dala_lig_N"/>
</dbReference>
<dbReference type="EMBL" id="MHQN01000015">
    <property type="protein sequence ID" value="OHA03603.1"/>
    <property type="molecule type" value="Genomic_DNA"/>
</dbReference>
<keyword evidence="12" id="KW-0464">Manganese</keyword>
<keyword evidence="5 13" id="KW-0547">Nucleotide-binding</keyword>
<comment type="function">
    <text evidence="10">Cell wall formation.</text>
</comment>
<feature type="binding site" evidence="12">
    <location>
        <position position="305"/>
    </location>
    <ligand>
        <name>Mg(2+)</name>
        <dbReference type="ChEBI" id="CHEBI:18420"/>
        <label>1</label>
    </ligand>
</feature>
<dbReference type="GO" id="GO:0005524">
    <property type="term" value="F:ATP binding"/>
    <property type="evidence" value="ECO:0007669"/>
    <property type="project" value="UniProtKB-UniRule"/>
</dbReference>
<dbReference type="UniPathway" id="UPA00219"/>
<evidence type="ECO:0000256" key="8">
    <source>
        <dbReference type="ARBA" id="ARBA00022984"/>
    </source>
</evidence>
<dbReference type="HAMAP" id="MF_00047">
    <property type="entry name" value="Dala_Dala_lig"/>
    <property type="match status" value="1"/>
</dbReference>
<dbReference type="InterPro" id="IPR005905">
    <property type="entry name" value="D_ala_D_ala"/>
</dbReference>
<dbReference type="Gene3D" id="3.30.1490.20">
    <property type="entry name" value="ATP-grasp fold, A domain"/>
    <property type="match status" value="1"/>
</dbReference>
<feature type="domain" description="ATP-grasp" evidence="14">
    <location>
        <begin position="129"/>
        <end position="338"/>
    </location>
</feature>
<evidence type="ECO:0000256" key="12">
    <source>
        <dbReference type="PIRSR" id="PIRSR039102-3"/>
    </source>
</evidence>
<evidence type="ECO:0000256" key="10">
    <source>
        <dbReference type="HAMAP-Rule" id="MF_00047"/>
    </source>
</evidence>
<feature type="active site" evidence="11">
    <location>
        <position position="178"/>
    </location>
</feature>
<accession>A0A1G2KW20</accession>
<evidence type="ECO:0000256" key="4">
    <source>
        <dbReference type="ARBA" id="ARBA00022598"/>
    </source>
</evidence>
<feature type="active site" evidence="11">
    <location>
        <position position="18"/>
    </location>
</feature>
<dbReference type="GO" id="GO:0071555">
    <property type="term" value="P:cell wall organization"/>
    <property type="evidence" value="ECO:0007669"/>
    <property type="project" value="UniProtKB-KW"/>
</dbReference>
<evidence type="ECO:0000256" key="9">
    <source>
        <dbReference type="ARBA" id="ARBA00023316"/>
    </source>
</evidence>
<dbReference type="InterPro" id="IPR016185">
    <property type="entry name" value="PreATP-grasp_dom_sf"/>
</dbReference>
<feature type="binding site" evidence="12">
    <location>
        <position position="305"/>
    </location>
    <ligand>
        <name>Mg(2+)</name>
        <dbReference type="ChEBI" id="CHEBI:18420"/>
        <label>2</label>
    </ligand>
</feature>
<evidence type="ECO:0000259" key="14">
    <source>
        <dbReference type="PROSITE" id="PS50975"/>
    </source>
</evidence>
<keyword evidence="4 10" id="KW-0436">Ligase</keyword>
<dbReference type="GO" id="GO:0008716">
    <property type="term" value="F:D-alanine-D-alanine ligase activity"/>
    <property type="evidence" value="ECO:0007669"/>
    <property type="project" value="UniProtKB-UniRule"/>
</dbReference>
<evidence type="ECO:0000256" key="13">
    <source>
        <dbReference type="PROSITE-ProRule" id="PRU00409"/>
    </source>
</evidence>
<dbReference type="SUPFAM" id="SSF52440">
    <property type="entry name" value="PreATP-grasp domain"/>
    <property type="match status" value="1"/>
</dbReference>
<comment type="pathway">
    <text evidence="10">Cell wall biogenesis; peptidoglycan biosynthesis.</text>
</comment>
<dbReference type="NCBIfam" id="NF002378">
    <property type="entry name" value="PRK01372.1"/>
    <property type="match status" value="1"/>
</dbReference>
<comment type="caution">
    <text evidence="15">The sequence shown here is derived from an EMBL/GenBank/DDBJ whole genome shotgun (WGS) entry which is preliminary data.</text>
</comment>
<keyword evidence="6 13" id="KW-0067">ATP-binding</keyword>
<evidence type="ECO:0000313" key="16">
    <source>
        <dbReference type="Proteomes" id="UP000177177"/>
    </source>
</evidence>
<dbReference type="Gene3D" id="3.40.50.20">
    <property type="match status" value="1"/>
</dbReference>
<feature type="binding site" evidence="12">
    <location>
        <position position="292"/>
    </location>
    <ligand>
        <name>Mg(2+)</name>
        <dbReference type="ChEBI" id="CHEBI:18420"/>
        <label>1</label>
    </ligand>
</feature>
<dbReference type="Gene3D" id="3.30.470.20">
    <property type="entry name" value="ATP-grasp fold, B domain"/>
    <property type="match status" value="1"/>
</dbReference>
<dbReference type="GO" id="GO:0009252">
    <property type="term" value="P:peptidoglycan biosynthetic process"/>
    <property type="evidence" value="ECO:0007669"/>
    <property type="project" value="UniProtKB-UniRule"/>
</dbReference>
<dbReference type="Pfam" id="PF01820">
    <property type="entry name" value="Dala_Dala_lig_N"/>
    <property type="match status" value="1"/>
</dbReference>